<sequence>MASISRRNGHRDASAWPGWVDALSSLVMVVIFLLMVFVVAQFYLATALTGRDEQLTALNHKIAEMNDLLAMERDANADLRVNITQLSTELQTSVASRDDMTLTLSQLQEDRDRTTRTLEELQRNVRVDRETLDLKLKEIISLQNDIKALREARQKLEGELAAAVAATKLTEQQRQALLTELGTTRDRAKALESELASATEKTMLAQKEIDQRDIRLKALESQLADSQTQAQKDLEQRDIRIRDLMASLTGEKAEGTKSKQQIDLLNQQLLALREQLARIGAALDASEKASAEQKVQIAELGARLNQALAAKVQDLARYKSEFFGRVREALGNRPDVKIVGDRFVFQSELLFPSGSATLEEAGKQRLADLAHTLMEIGKAIPSDINWVLRVDGHTDVKPVRFQFASNWELSAARAISVVKFLIDQGIPPERLAAAAFGEFQPIDPGTSDEALAKNRRIEIKLDQR</sequence>
<feature type="transmembrane region" description="Helical" evidence="3">
    <location>
        <begin position="20"/>
        <end position="44"/>
    </location>
</feature>
<feature type="coiled-coil region" evidence="2">
    <location>
        <begin position="104"/>
        <end position="236"/>
    </location>
</feature>
<dbReference type="PANTHER" id="PTHR30329:SF21">
    <property type="entry name" value="LIPOPROTEIN YIAD-RELATED"/>
    <property type="match status" value="1"/>
</dbReference>
<evidence type="ECO:0000313" key="6">
    <source>
        <dbReference type="Proteomes" id="UP000192936"/>
    </source>
</evidence>
<dbReference type="Pfam" id="PF00691">
    <property type="entry name" value="OmpA"/>
    <property type="match status" value="1"/>
</dbReference>
<dbReference type="PANTHER" id="PTHR30329">
    <property type="entry name" value="STATOR ELEMENT OF FLAGELLAR MOTOR COMPLEX"/>
    <property type="match status" value="1"/>
</dbReference>
<organism evidence="5 6">
    <name type="scientific">Azospirillum oryzae</name>
    <dbReference type="NCBI Taxonomy" id="286727"/>
    <lineage>
        <taxon>Bacteria</taxon>
        <taxon>Pseudomonadati</taxon>
        <taxon>Pseudomonadota</taxon>
        <taxon>Alphaproteobacteria</taxon>
        <taxon>Rhodospirillales</taxon>
        <taxon>Azospirillaceae</taxon>
        <taxon>Azospirillum</taxon>
    </lineage>
</organism>
<name>A0A1X7GLI9_9PROT</name>
<dbReference type="InterPro" id="IPR036737">
    <property type="entry name" value="OmpA-like_sf"/>
</dbReference>
<dbReference type="InterPro" id="IPR050330">
    <property type="entry name" value="Bact_OuterMem_StrucFunc"/>
</dbReference>
<dbReference type="PROSITE" id="PS51123">
    <property type="entry name" value="OMPA_2"/>
    <property type="match status" value="1"/>
</dbReference>
<proteinExistence type="predicted"/>
<dbReference type="InterPro" id="IPR006665">
    <property type="entry name" value="OmpA-like"/>
</dbReference>
<keyword evidence="3" id="KW-0812">Transmembrane</keyword>
<evidence type="ECO:0000313" key="5">
    <source>
        <dbReference type="EMBL" id="SMF71552.1"/>
    </source>
</evidence>
<dbReference type="OrthoDB" id="9815217at2"/>
<keyword evidence="3" id="KW-1133">Transmembrane helix</keyword>
<dbReference type="CDD" id="cd07185">
    <property type="entry name" value="OmpA_C-like"/>
    <property type="match status" value="1"/>
</dbReference>
<dbReference type="EMBL" id="FXAK01000007">
    <property type="protein sequence ID" value="SMF71552.1"/>
    <property type="molecule type" value="Genomic_DNA"/>
</dbReference>
<evidence type="ECO:0000256" key="3">
    <source>
        <dbReference type="SAM" id="Phobius"/>
    </source>
</evidence>
<dbReference type="SUPFAM" id="SSF103088">
    <property type="entry name" value="OmpA-like"/>
    <property type="match status" value="1"/>
</dbReference>
<keyword evidence="1 3" id="KW-0472">Membrane</keyword>
<dbReference type="RefSeq" id="WP_085088752.1">
    <property type="nucleotide sequence ID" value="NZ_FXAK01000007.1"/>
</dbReference>
<keyword evidence="2" id="KW-0175">Coiled coil</keyword>
<dbReference type="GO" id="GO:0016020">
    <property type="term" value="C:membrane"/>
    <property type="evidence" value="ECO:0007669"/>
    <property type="project" value="UniProtKB-UniRule"/>
</dbReference>
<dbReference type="Proteomes" id="UP000192936">
    <property type="component" value="Unassembled WGS sequence"/>
</dbReference>
<dbReference type="Gene3D" id="3.30.1330.60">
    <property type="entry name" value="OmpA-like domain"/>
    <property type="match status" value="1"/>
</dbReference>
<evidence type="ECO:0000259" key="4">
    <source>
        <dbReference type="PROSITE" id="PS51123"/>
    </source>
</evidence>
<dbReference type="NCBIfam" id="NF006543">
    <property type="entry name" value="PRK09039.1-2"/>
    <property type="match status" value="1"/>
</dbReference>
<gene>
    <name evidence="5" type="ORF">SAMN02982917_4016</name>
</gene>
<evidence type="ECO:0000256" key="2">
    <source>
        <dbReference type="SAM" id="Coils"/>
    </source>
</evidence>
<reference evidence="5 6" key="1">
    <citation type="submission" date="2017-04" db="EMBL/GenBank/DDBJ databases">
        <authorList>
            <person name="Afonso C.L."/>
            <person name="Miller P.J."/>
            <person name="Scott M.A."/>
            <person name="Spackman E."/>
            <person name="Goraichik I."/>
            <person name="Dimitrov K.M."/>
            <person name="Suarez D.L."/>
            <person name="Swayne D.E."/>
        </authorList>
    </citation>
    <scope>NUCLEOTIDE SEQUENCE [LARGE SCALE GENOMIC DNA]</scope>
    <source>
        <strain evidence="5 6">A2P</strain>
    </source>
</reference>
<dbReference type="AlphaFoldDB" id="A0A1X7GLI9"/>
<evidence type="ECO:0000256" key="1">
    <source>
        <dbReference type="PROSITE-ProRule" id="PRU00473"/>
    </source>
</evidence>
<accession>A0A1X7GLI9</accession>
<feature type="domain" description="OmpA-like" evidence="4">
    <location>
        <begin position="339"/>
        <end position="464"/>
    </location>
</feature>
<protein>
    <submittedName>
        <fullName evidence="5">Chemotaxis protein MotB</fullName>
    </submittedName>
</protein>
<dbReference type="STRING" id="286727.SAMN02982917_4016"/>